<dbReference type="Pfam" id="PF10697">
    <property type="entry name" value="DUF2502"/>
    <property type="match status" value="1"/>
</dbReference>
<dbReference type="PATRIC" id="fig|1354253.4.peg.1616"/>
<gene>
    <name evidence="3" type="ORF">M977_01586</name>
</gene>
<accession>A0A1B7I2D6</accession>
<evidence type="ECO:0000256" key="2">
    <source>
        <dbReference type="SAM" id="SignalP"/>
    </source>
</evidence>
<proteinExistence type="predicted"/>
<dbReference type="EMBL" id="LXEP01000015">
    <property type="protein sequence ID" value="OAT22294.1"/>
    <property type="molecule type" value="Genomic_DNA"/>
</dbReference>
<name>A0A1B7I2D6_9ENTR</name>
<dbReference type="Proteomes" id="UP000078504">
    <property type="component" value="Unassembled WGS sequence"/>
</dbReference>
<feature type="chain" id="PRO_5008593597" description="DUF2502 domain-containing protein" evidence="2">
    <location>
        <begin position="22"/>
        <end position="98"/>
    </location>
</feature>
<sequence length="98" mass="11698">MLKSIILALSILVVAPLAAQASEITLIPAVKLQIGDQDRGGNYWDGGHWRDRGWWNDHYEWRDNRWHPHDHHDERHDHDHHDKDHHDNGNHYGQYKHH</sequence>
<reference evidence="3 4" key="1">
    <citation type="submission" date="2016-04" db="EMBL/GenBank/DDBJ databases">
        <title>ATOL: Assembling a taxonomically balanced genome-scale reconstruction of the evolutionary history of the Enterobacteriaceae.</title>
        <authorList>
            <person name="Plunkett G.III."/>
            <person name="Neeno-Eckwall E.C."/>
            <person name="Glasner J.D."/>
            <person name="Perna N.T."/>
        </authorList>
    </citation>
    <scope>NUCLEOTIDE SEQUENCE [LARGE SCALE GENOMIC DNA]</scope>
    <source>
        <strain evidence="3 4">ATCC 51604</strain>
    </source>
</reference>
<feature type="region of interest" description="Disordered" evidence="1">
    <location>
        <begin position="66"/>
        <end position="98"/>
    </location>
</feature>
<evidence type="ECO:0008006" key="5">
    <source>
        <dbReference type="Google" id="ProtNLM"/>
    </source>
</evidence>
<evidence type="ECO:0000256" key="1">
    <source>
        <dbReference type="SAM" id="MobiDB-lite"/>
    </source>
</evidence>
<dbReference type="RefSeq" id="WP_064513822.1">
    <property type="nucleotide sequence ID" value="NZ_LXEP01000015.1"/>
</dbReference>
<evidence type="ECO:0000313" key="4">
    <source>
        <dbReference type="Proteomes" id="UP000078504"/>
    </source>
</evidence>
<protein>
    <recommendedName>
        <fullName evidence="5">DUF2502 domain-containing protein</fullName>
    </recommendedName>
</protein>
<organism evidence="3 4">
    <name type="scientific">Buttiauxella gaviniae ATCC 51604</name>
    <dbReference type="NCBI Taxonomy" id="1354253"/>
    <lineage>
        <taxon>Bacteria</taxon>
        <taxon>Pseudomonadati</taxon>
        <taxon>Pseudomonadota</taxon>
        <taxon>Gammaproteobacteria</taxon>
        <taxon>Enterobacterales</taxon>
        <taxon>Enterobacteriaceae</taxon>
        <taxon>Buttiauxella</taxon>
    </lineage>
</organism>
<dbReference type="AlphaFoldDB" id="A0A1B7I2D6"/>
<keyword evidence="2" id="KW-0732">Signal</keyword>
<dbReference type="InterPro" id="IPR019638">
    <property type="entry name" value="DUF2502"/>
</dbReference>
<feature type="compositionally biased region" description="Basic and acidic residues" evidence="1">
    <location>
        <begin position="66"/>
        <end position="89"/>
    </location>
</feature>
<comment type="caution">
    <text evidence="3">The sequence shown here is derived from an EMBL/GenBank/DDBJ whole genome shotgun (WGS) entry which is preliminary data.</text>
</comment>
<evidence type="ECO:0000313" key="3">
    <source>
        <dbReference type="EMBL" id="OAT22294.1"/>
    </source>
</evidence>
<feature type="signal peptide" evidence="2">
    <location>
        <begin position="1"/>
        <end position="21"/>
    </location>
</feature>